<feature type="domain" description="Polymerase nucleotidyl transferase" evidence="1">
    <location>
        <begin position="10"/>
        <end position="106"/>
    </location>
</feature>
<accession>A0A0Q3QKR2</accession>
<dbReference type="Proteomes" id="UP000050996">
    <property type="component" value="Unassembled WGS sequence"/>
</dbReference>
<dbReference type="PATRIC" id="fig|1637975.4.peg.981"/>
<feature type="domain" description="DUF4037" evidence="2">
    <location>
        <begin position="143"/>
        <end position="221"/>
    </location>
</feature>
<dbReference type="InterPro" id="IPR002934">
    <property type="entry name" value="Polymerase_NTP_transf_dom"/>
</dbReference>
<dbReference type="GO" id="GO:0016779">
    <property type="term" value="F:nucleotidyltransferase activity"/>
    <property type="evidence" value="ECO:0007669"/>
    <property type="project" value="InterPro"/>
</dbReference>
<comment type="caution">
    <text evidence="3">The sequence shown here is derived from an EMBL/GenBank/DDBJ whole genome shotgun (WGS) entry which is preliminary data.</text>
</comment>
<dbReference type="CDD" id="cd05403">
    <property type="entry name" value="NT_KNTase_like"/>
    <property type="match status" value="1"/>
</dbReference>
<keyword evidence="4" id="KW-1185">Reference proteome</keyword>
<evidence type="ECO:0000259" key="1">
    <source>
        <dbReference type="Pfam" id="PF01909"/>
    </source>
</evidence>
<reference evidence="3 4" key="1">
    <citation type="submission" date="2015-09" db="EMBL/GenBank/DDBJ databases">
        <title>Genome sequencing project for genomic taxonomy and phylogenomics of Bacillus-like bacteria.</title>
        <authorList>
            <person name="Liu B."/>
            <person name="Wang J."/>
            <person name="Zhu Y."/>
            <person name="Liu G."/>
            <person name="Chen Q."/>
            <person name="Chen Z."/>
            <person name="Lan J."/>
            <person name="Che J."/>
            <person name="Ge C."/>
            <person name="Shi H."/>
            <person name="Pan Z."/>
            <person name="Liu X."/>
        </authorList>
    </citation>
    <scope>NUCLEOTIDE SEQUENCE [LARGE SCALE GENOMIC DNA]</scope>
    <source>
        <strain evidence="3 4">FJAT-18043</strain>
    </source>
</reference>
<gene>
    <name evidence="3" type="ORF">AN957_06410</name>
</gene>
<dbReference type="AlphaFoldDB" id="A0A0Q3QKR2"/>
<dbReference type="InterPro" id="IPR025117">
    <property type="entry name" value="DUF4037"/>
</dbReference>
<protein>
    <submittedName>
        <fullName evidence="3">DNA polymerase subunit beta</fullName>
    </submittedName>
</protein>
<name>A0A0Q3QKR2_9BACI</name>
<proteinExistence type="predicted"/>
<evidence type="ECO:0000313" key="3">
    <source>
        <dbReference type="EMBL" id="KQL18254.1"/>
    </source>
</evidence>
<dbReference type="InterPro" id="IPR043519">
    <property type="entry name" value="NT_sf"/>
</dbReference>
<dbReference type="Pfam" id="PF13228">
    <property type="entry name" value="DUF4037"/>
    <property type="match status" value="1"/>
</dbReference>
<dbReference type="Gene3D" id="3.30.460.10">
    <property type="entry name" value="Beta Polymerase, domain 2"/>
    <property type="match status" value="1"/>
</dbReference>
<dbReference type="RefSeq" id="WP_053474722.1">
    <property type="nucleotide sequence ID" value="NZ_CP041305.1"/>
</dbReference>
<dbReference type="STRING" id="1637975.AN957_06410"/>
<dbReference type="EMBL" id="LJIX01000006">
    <property type="protein sequence ID" value="KQL18254.1"/>
    <property type="molecule type" value="Genomic_DNA"/>
</dbReference>
<dbReference type="Pfam" id="PF01909">
    <property type="entry name" value="NTP_transf_2"/>
    <property type="match status" value="1"/>
</dbReference>
<evidence type="ECO:0000313" key="4">
    <source>
        <dbReference type="Proteomes" id="UP000050996"/>
    </source>
</evidence>
<evidence type="ECO:0000259" key="2">
    <source>
        <dbReference type="Pfam" id="PF13228"/>
    </source>
</evidence>
<organism evidence="3 4">
    <name type="scientific">Cytobacillus solani</name>
    <dbReference type="NCBI Taxonomy" id="1637975"/>
    <lineage>
        <taxon>Bacteria</taxon>
        <taxon>Bacillati</taxon>
        <taxon>Bacillota</taxon>
        <taxon>Bacilli</taxon>
        <taxon>Bacillales</taxon>
        <taxon>Bacillaceae</taxon>
        <taxon>Cytobacillus</taxon>
    </lineage>
</organism>
<dbReference type="SUPFAM" id="SSF81301">
    <property type="entry name" value="Nucleotidyltransferase"/>
    <property type="match status" value="1"/>
</dbReference>
<sequence>MAAIDNIIQDIKEELEGLPGVVGVVLGGSRAKGTHRPDSDIDIGIYYDESKGFNINDIENVALNLNDEKKDQLITSLGEWGEWVNGGGWLVVRGHQVDFLFRDIKRVSKIIDDCRSGNVSIHYQTGHPHGYLNAMYMGELAVCKVLSDPKGTLNELKKKTEPYPEKLKEAMIQYFSFEASFSLMFMEANANKDDISYVMGHCFRSMSCLNQVLFAKNEMYCINEKKAVAMIQDFPIKPVNYKNRIDEIVSLLSTDIDEINQAVKNLKDLISEIEVL</sequence>